<sequence length="59" mass="7064">MIRIRIVIRQDTLKSGTNLVTITLRNMALYGRKNSSDPRGYPHDFYRIRYLFVVMIYVK</sequence>
<dbReference type="EMBL" id="CP012850">
    <property type="protein sequence ID" value="ALI35787.1"/>
    <property type="molecule type" value="Genomic_DNA"/>
</dbReference>
<name>A0A654LXP9_9ARCH</name>
<evidence type="ECO:0000313" key="2">
    <source>
        <dbReference type="Proteomes" id="UP000058925"/>
    </source>
</evidence>
<reference evidence="2" key="1">
    <citation type="submission" date="2015-10" db="EMBL/GenBank/DDBJ databases">
        <title>Niche specialization of a soil ammonia-oxidizing archaeon, Candidatus Nitrosocosmicus oleophilus.</title>
        <authorList>
            <person name="Jung M.-Y."/>
            <person name="Rhee S.-K."/>
        </authorList>
    </citation>
    <scope>NUCLEOTIDE SEQUENCE [LARGE SCALE GENOMIC DNA]</scope>
    <source>
        <strain evidence="2">MY3</strain>
    </source>
</reference>
<gene>
    <name evidence="1" type="ORF">NMY3_01584</name>
</gene>
<protein>
    <submittedName>
        <fullName evidence="1">Uncharacterized protein</fullName>
    </submittedName>
</protein>
<dbReference type="KEGG" id="taa:NMY3_01584"/>
<dbReference type="Proteomes" id="UP000058925">
    <property type="component" value="Chromosome"/>
</dbReference>
<dbReference type="AlphaFoldDB" id="A0A654LXP9"/>
<evidence type="ECO:0000313" key="1">
    <source>
        <dbReference type="EMBL" id="ALI35787.1"/>
    </source>
</evidence>
<accession>A0A654LXP9</accession>
<keyword evidence="2" id="KW-1185">Reference proteome</keyword>
<organism evidence="1 2">
    <name type="scientific">Candidatus Nitrosocosmicus oleophilus</name>
    <dbReference type="NCBI Taxonomy" id="1353260"/>
    <lineage>
        <taxon>Archaea</taxon>
        <taxon>Nitrososphaerota</taxon>
        <taxon>Nitrososphaeria</taxon>
        <taxon>Nitrososphaerales</taxon>
        <taxon>Nitrososphaeraceae</taxon>
        <taxon>Candidatus Nitrosocosmicus</taxon>
    </lineage>
</organism>
<proteinExistence type="predicted"/>